<evidence type="ECO:0000313" key="3">
    <source>
        <dbReference type="EMBL" id="RBP16445.1"/>
    </source>
</evidence>
<keyword evidence="4" id="KW-1185">Reference proteome</keyword>
<dbReference type="AlphaFoldDB" id="A0A366FRT2"/>
<keyword evidence="2" id="KW-0732">Signal</keyword>
<comment type="caution">
    <text evidence="3">The sequence shown here is derived from an EMBL/GenBank/DDBJ whole genome shotgun (WGS) entry which is preliminary data.</text>
</comment>
<name>A0A366FRT2_9HYPH</name>
<feature type="region of interest" description="Disordered" evidence="1">
    <location>
        <begin position="22"/>
        <end position="45"/>
    </location>
</feature>
<feature type="chain" id="PRO_5016637235" description="Outer membrane beta-barrel porin/alpha-amylase" evidence="2">
    <location>
        <begin position="22"/>
        <end position="282"/>
    </location>
</feature>
<sequence>MKPTFGLLCAALLVASPPSLAQTAQPAGRQPLVGDDAKDESDSELAKQIQNPVGDLISFPLQNNVNFGYGPHGGAQNVLNLQPVIPFHITDDWNLITRTILPVVWNPDAAPIPTVPAGTAPTSFTAFLSPRRAVDGWLWGAGPVVQIPTISSTTLGSSVWGGGPSAAIVWSGGPWVTGTLFNAIWSMGGAPGPSGNSYATFLANPFVAYNLDDGWYVSTGPNVTANWQAPGTKWTVPVGGGAGRTFRVGSLPVDLSLSAYYNAVRPTAGALWQLSTQLTFIF</sequence>
<dbReference type="Proteomes" id="UP000253529">
    <property type="component" value="Unassembled WGS sequence"/>
</dbReference>
<feature type="signal peptide" evidence="2">
    <location>
        <begin position="1"/>
        <end position="21"/>
    </location>
</feature>
<evidence type="ECO:0000256" key="1">
    <source>
        <dbReference type="SAM" id="MobiDB-lite"/>
    </source>
</evidence>
<evidence type="ECO:0000313" key="4">
    <source>
        <dbReference type="Proteomes" id="UP000253529"/>
    </source>
</evidence>
<protein>
    <recommendedName>
        <fullName evidence="5">Outer membrane beta-barrel porin/alpha-amylase</fullName>
    </recommendedName>
</protein>
<organism evidence="3 4">
    <name type="scientific">Roseiarcus fermentans</name>
    <dbReference type="NCBI Taxonomy" id="1473586"/>
    <lineage>
        <taxon>Bacteria</taxon>
        <taxon>Pseudomonadati</taxon>
        <taxon>Pseudomonadota</taxon>
        <taxon>Alphaproteobacteria</taxon>
        <taxon>Hyphomicrobiales</taxon>
        <taxon>Roseiarcaceae</taxon>
        <taxon>Roseiarcus</taxon>
    </lineage>
</organism>
<evidence type="ECO:0008006" key="5">
    <source>
        <dbReference type="Google" id="ProtNLM"/>
    </source>
</evidence>
<proteinExistence type="predicted"/>
<dbReference type="RefSeq" id="WP_113888246.1">
    <property type="nucleotide sequence ID" value="NZ_QNRK01000005.1"/>
</dbReference>
<accession>A0A366FRT2</accession>
<evidence type="ECO:0000256" key="2">
    <source>
        <dbReference type="SAM" id="SignalP"/>
    </source>
</evidence>
<dbReference type="EMBL" id="QNRK01000005">
    <property type="protein sequence ID" value="RBP16445.1"/>
    <property type="molecule type" value="Genomic_DNA"/>
</dbReference>
<dbReference type="OrthoDB" id="9809066at2"/>
<gene>
    <name evidence="3" type="ORF">DFR50_10587</name>
</gene>
<reference evidence="3 4" key="1">
    <citation type="submission" date="2018-06" db="EMBL/GenBank/DDBJ databases">
        <title>Genomic Encyclopedia of Type Strains, Phase IV (KMG-IV): sequencing the most valuable type-strain genomes for metagenomic binning, comparative biology and taxonomic classification.</title>
        <authorList>
            <person name="Goeker M."/>
        </authorList>
    </citation>
    <scope>NUCLEOTIDE SEQUENCE [LARGE SCALE GENOMIC DNA]</scope>
    <source>
        <strain evidence="3 4">DSM 24875</strain>
    </source>
</reference>